<name>A0A9D7XIK2_9BACT</name>
<evidence type="ECO:0000256" key="5">
    <source>
        <dbReference type="ARBA" id="ARBA00023180"/>
    </source>
</evidence>
<keyword evidence="3" id="KW-0964">Secreted</keyword>
<organism evidence="9 10">
    <name type="scientific">Candidatus Defluviibacterium haderslevense</name>
    <dbReference type="NCBI Taxonomy" id="2981993"/>
    <lineage>
        <taxon>Bacteria</taxon>
        <taxon>Pseudomonadati</taxon>
        <taxon>Bacteroidota</taxon>
        <taxon>Saprospiria</taxon>
        <taxon>Saprospirales</taxon>
        <taxon>Saprospiraceae</taxon>
        <taxon>Candidatus Defluviibacterium</taxon>
    </lineage>
</organism>
<sequence length="1446" mass="162074">MKKIWVHFKLLLVLLFLSSFSKLGSQICLPGNTIFDSQEKIDNFLNSNPNCTIIDGDVTIGHPYQAGSTVNNLNGLKNIIKINGDLIIRANYYLTNLAGLNNLMEVGGDFKIEGNNTLSSISEFNQLKLIKGKYSINDNLALNEISGFNKLVTIEGKFSIHSMSKLSTISGFNELLSVEGLELYSLNNVVELSKIASLKISDTSSVFINYCPKLKTFINLESSTKRMKSLTITDCDNFENLNSISSIQVVSENITLERLPLFVNLSGLKEIISCGNLRIANINKLKDLSDLKNLKQVNGFIEIIGLPLISSLDGLENINMNKLQVNSSGLKFILRNNPKLSDCTQNCDLISLPESEKLIEFNAPGCATNRQAWVNCNLHKCSYSSLNFKTQSQIDSFLIQNKFCEYLFGDICIGACDSDYVKGKILNLKGLNNLDTIIGSITIKNISNLNLADLGGLRVVNGNFKSEDNQNLSFDNFFSVIGGSFVIKNSSILGWPSTFKNQIGIGGDFVIDGVSGTINWKDFEKLEYINGDFIIANNNNLVASPSFLKPVRVLGSLIFENNLKLSGINYNITPINYIGIDFKFSNNPIAPWIYLKVDSIHGKFEIDQIANGSQNGFSFLKYIGGDLIIKNYAHNFSQNFNSLSQVNGKLHISGCSGILNFVGFNYLDKINGSLEIIANSNLTSLEGLHMIEPKSIKSRILGEKDLNISDNPKLNNCDLENLCNIIHSIGKNIYISNNNGRCNSVDDLKTDCDTIECPLNLNIFSQSEIDNFDRKYYNCDYVEKDISIQQNITNLYGLKTIKSIGGNLNISGTSCLDLVGLDNLEFIGGNLSISSNEKLTSLFGLKSINRLKNVTFIDNKSLLHLKGMDNLKFIERINFLNVYLNSFQGLEKIDTILNFSAAYSKNLYSLQGLEGLKYFNNMDFNSNDNLSNITSLDNIPLQNDTRKVYISGNKKLSICNTNFICRTLRHPMISLNIINNGPNCKSVSDIDCKKKTTYIEVFLDENRNQVQDFGEKGISNVLLSVEGDPANYLSNLDGKIEIICEEDRFYKIKLQQDQLTWKLSTFNQEYNFQFISANSSDTIFKFGLYPNSDFHKLSIQALDERNRCNELGTFEIIYKNEGTYEESGEIKIKYDPSFKYIESYPLPVKIDEVFQEIYYNYNGILAQDYSKIKIKFLMPGQNSVATPKNLVSTINNKLSSSNPISAVHKLETIIRCAYDPNDKVVNPVGNTEKNLTKIGSLLEYTIRFQNTGNDFAREVAILDTLSQYLDVSTFRILNSSHHVSVSLKGNIVTFYFKDIILPDSNTSKIESQGFVTFAINHINGILEGSEVLNSSSIYFDQNIPVLTNTVVSKLIKEIVNSDQEINKNKFIIYPNPNNGILKIEHSTQKIKNVELYNLYGVKIEANIKINNNFTEITIIPGANNTFIAKVIDEKNNQNYFKLIIQK</sequence>
<dbReference type="Gene3D" id="3.80.20.20">
    <property type="entry name" value="Receptor L-domain"/>
    <property type="match status" value="3"/>
</dbReference>
<feature type="domain" description="Receptor L-domain" evidence="7">
    <location>
        <begin position="50"/>
        <end position="117"/>
    </location>
</feature>
<dbReference type="PANTHER" id="PTHR31018">
    <property type="entry name" value="SPORULATION-SPECIFIC PROTEIN-RELATED"/>
    <property type="match status" value="1"/>
</dbReference>
<feature type="domain" description="DUF7619" evidence="8">
    <location>
        <begin position="1219"/>
        <end position="1351"/>
    </location>
</feature>
<evidence type="ECO:0000313" key="10">
    <source>
        <dbReference type="Proteomes" id="UP000808349"/>
    </source>
</evidence>
<dbReference type="InterPro" id="IPR055353">
    <property type="entry name" value="DUF7619"/>
</dbReference>
<feature type="signal peptide" evidence="6">
    <location>
        <begin position="1"/>
        <end position="24"/>
    </location>
</feature>
<accession>A0A9D7XIK2</accession>
<dbReference type="InterPro" id="IPR000494">
    <property type="entry name" value="Rcpt_L-dom"/>
</dbReference>
<dbReference type="GO" id="GO:0030313">
    <property type="term" value="C:cell envelope"/>
    <property type="evidence" value="ECO:0007669"/>
    <property type="project" value="UniProtKB-SubCell"/>
</dbReference>
<dbReference type="InterPro" id="IPR051648">
    <property type="entry name" value="CWI-Assembly_Regulator"/>
</dbReference>
<protein>
    <recommendedName>
        <fullName evidence="11">Secretion system C-terminal sorting domain-containing protein</fullName>
    </recommendedName>
</protein>
<dbReference type="SUPFAM" id="SSF52058">
    <property type="entry name" value="L domain-like"/>
    <property type="match status" value="6"/>
</dbReference>
<comment type="caution">
    <text evidence="9">The sequence shown here is derived from an EMBL/GenBank/DDBJ whole genome shotgun (WGS) entry which is preliminary data.</text>
</comment>
<reference evidence="9 10" key="1">
    <citation type="submission" date="2020-10" db="EMBL/GenBank/DDBJ databases">
        <title>Connecting structure to function with the recovery of over 1000 high-quality activated sludge metagenome-assembled genomes encoding full-length rRNA genes using long-read sequencing.</title>
        <authorList>
            <person name="Singleton C.M."/>
            <person name="Petriglieri F."/>
            <person name="Kristensen J.M."/>
            <person name="Kirkegaard R.H."/>
            <person name="Michaelsen T.Y."/>
            <person name="Andersen M.H."/>
            <person name="Karst S.M."/>
            <person name="Dueholm M.S."/>
            <person name="Nielsen P.H."/>
            <person name="Albertsen M."/>
        </authorList>
    </citation>
    <scope>NUCLEOTIDE SEQUENCE [LARGE SCALE GENOMIC DNA]</scope>
    <source>
        <strain evidence="9">Ribe_18-Q3-R11-54_BAT3C.373</strain>
    </source>
</reference>
<keyword evidence="2" id="KW-0134">Cell wall</keyword>
<dbReference type="InterPro" id="IPR036941">
    <property type="entry name" value="Rcpt_L-dom_sf"/>
</dbReference>
<dbReference type="Pfam" id="PF01030">
    <property type="entry name" value="Recep_L_domain"/>
    <property type="match status" value="2"/>
</dbReference>
<keyword evidence="5" id="KW-0325">Glycoprotein</keyword>
<dbReference type="EMBL" id="JADKFW010000013">
    <property type="protein sequence ID" value="MBK9718768.1"/>
    <property type="molecule type" value="Genomic_DNA"/>
</dbReference>
<keyword evidence="4 6" id="KW-0732">Signal</keyword>
<evidence type="ECO:0000259" key="8">
    <source>
        <dbReference type="Pfam" id="PF24595"/>
    </source>
</evidence>
<proteinExistence type="predicted"/>
<evidence type="ECO:0000313" key="9">
    <source>
        <dbReference type="EMBL" id="MBK9718768.1"/>
    </source>
</evidence>
<evidence type="ECO:0000256" key="6">
    <source>
        <dbReference type="SAM" id="SignalP"/>
    </source>
</evidence>
<evidence type="ECO:0008006" key="11">
    <source>
        <dbReference type="Google" id="ProtNLM"/>
    </source>
</evidence>
<dbReference type="Proteomes" id="UP000808349">
    <property type="component" value="Unassembled WGS sequence"/>
</dbReference>
<evidence type="ECO:0000256" key="3">
    <source>
        <dbReference type="ARBA" id="ARBA00022525"/>
    </source>
</evidence>
<evidence type="ECO:0000259" key="7">
    <source>
        <dbReference type="Pfam" id="PF01030"/>
    </source>
</evidence>
<feature type="domain" description="Receptor L-domain" evidence="7">
    <location>
        <begin position="645"/>
        <end position="746"/>
    </location>
</feature>
<feature type="chain" id="PRO_5038454672" description="Secretion system C-terminal sorting domain-containing protein" evidence="6">
    <location>
        <begin position="25"/>
        <end position="1446"/>
    </location>
</feature>
<evidence type="ECO:0000256" key="2">
    <source>
        <dbReference type="ARBA" id="ARBA00022512"/>
    </source>
</evidence>
<comment type="subcellular location">
    <subcellularLocation>
        <location evidence="1">Secreted</location>
        <location evidence="1">Cell wall</location>
    </subcellularLocation>
</comment>
<dbReference type="PANTHER" id="PTHR31018:SF3">
    <property type="entry name" value="RECEPTOR PROTEIN-TYROSINE KINASE"/>
    <property type="match status" value="1"/>
</dbReference>
<evidence type="ECO:0000256" key="4">
    <source>
        <dbReference type="ARBA" id="ARBA00022729"/>
    </source>
</evidence>
<gene>
    <name evidence="9" type="ORF">IPO85_14875</name>
</gene>
<evidence type="ECO:0000256" key="1">
    <source>
        <dbReference type="ARBA" id="ARBA00004191"/>
    </source>
</evidence>
<dbReference type="Pfam" id="PF24595">
    <property type="entry name" value="DUF7619"/>
    <property type="match status" value="1"/>
</dbReference>